<dbReference type="Proteomes" id="UP000046395">
    <property type="component" value="Unassembled WGS sequence"/>
</dbReference>
<dbReference type="STRING" id="70415.A0A5S6QKN7"/>
<dbReference type="PROSITE" id="PS50994">
    <property type="entry name" value="INTEGRASE"/>
    <property type="match status" value="1"/>
</dbReference>
<dbReference type="GO" id="GO:0015074">
    <property type="term" value="P:DNA integration"/>
    <property type="evidence" value="ECO:0007669"/>
    <property type="project" value="InterPro"/>
</dbReference>
<dbReference type="Pfam" id="PF18701">
    <property type="entry name" value="DUF5641"/>
    <property type="match status" value="1"/>
</dbReference>
<feature type="domain" description="Integrase catalytic" evidence="1">
    <location>
        <begin position="262"/>
        <end position="448"/>
    </location>
</feature>
<keyword evidence="2" id="KW-1185">Reference proteome</keyword>
<dbReference type="Gene3D" id="3.30.420.10">
    <property type="entry name" value="Ribonuclease H-like superfamily/Ribonuclease H"/>
    <property type="match status" value="1"/>
</dbReference>
<protein>
    <submittedName>
        <fullName evidence="3">Integrase catalytic domain-containing protein</fullName>
    </submittedName>
</protein>
<dbReference type="InterPro" id="IPR001584">
    <property type="entry name" value="Integrase_cat-core"/>
</dbReference>
<dbReference type="InterPro" id="IPR012337">
    <property type="entry name" value="RNaseH-like_sf"/>
</dbReference>
<dbReference type="AlphaFoldDB" id="A0A5S6QKN7"/>
<dbReference type="Pfam" id="PF17921">
    <property type="entry name" value="Integrase_H2C2"/>
    <property type="match status" value="1"/>
</dbReference>
<dbReference type="PANTHER" id="PTHR47331:SF1">
    <property type="entry name" value="GAG-LIKE PROTEIN"/>
    <property type="match status" value="1"/>
</dbReference>
<evidence type="ECO:0000313" key="2">
    <source>
        <dbReference type="Proteomes" id="UP000046395"/>
    </source>
</evidence>
<dbReference type="GO" id="GO:0003676">
    <property type="term" value="F:nucleic acid binding"/>
    <property type="evidence" value="ECO:0007669"/>
    <property type="project" value="InterPro"/>
</dbReference>
<dbReference type="WBParaSite" id="TMUE_2000007763.1">
    <property type="protein sequence ID" value="TMUE_2000007763.1"/>
    <property type="gene ID" value="WBGene00300000"/>
</dbReference>
<sequence>MQSRQRICELNTEFEKGHQLKNLQNLKRDTNWWNGPAWLMKEEHVWPSLSTNKSQAEESEPETLLCLHAVDEMEGISLAEKYGNFDRLIRITAICLRFADNCRCPQQLLRVGPMTTSELRNAQSVWFRIVQREAFPKEIERLRSLKGLSEDNKIYKLDPFLSEDRLIRMKGRIDKADLPYNARHPIILPHNHVVVDLLIRHCHERQLHAGTEHTLAVLRQGFWILKARSAVKRIIKDCRICRRFTSTHYTQQMAPLPEDRITQAYPFERTGLDFAGPLYVKRGRSVKKVYICLFTCMTIRAIHLELVTDMSTGQFLLAFRRFVAHRGNPATLQSDNSKTFKAADRELRQLFNRQSINEIRRELCSKGVTWKFITERAPWTGGYWERLVRSVKTPLRKVLGHALLTEQEITTVLTEVEARVNSRPLTFIGEDPKDMNVLTPFHFLIGREFRALPDQVATEESVIMIPQSGDEMRQRWRYQQRLVAHFWKRWRREYITTLATRNKWCGTRTPPMVGDIVLIAEENVPRTRWSMGKIVEVLPGSDGMVRSVRLRTIRGIITRPIAKLHLIEQGTAL</sequence>
<dbReference type="InterPro" id="IPR036397">
    <property type="entry name" value="RNaseH_sf"/>
</dbReference>
<dbReference type="InterPro" id="IPR041588">
    <property type="entry name" value="Integrase_H2C2"/>
</dbReference>
<evidence type="ECO:0000313" key="3">
    <source>
        <dbReference type="WBParaSite" id="TMUE_2000007763.1"/>
    </source>
</evidence>
<dbReference type="PANTHER" id="PTHR47331">
    <property type="entry name" value="PHD-TYPE DOMAIN-CONTAINING PROTEIN"/>
    <property type="match status" value="1"/>
</dbReference>
<name>A0A5S6QKN7_TRIMR</name>
<dbReference type="SUPFAM" id="SSF53098">
    <property type="entry name" value="Ribonuclease H-like"/>
    <property type="match status" value="1"/>
</dbReference>
<reference evidence="3" key="1">
    <citation type="submission" date="2019-12" db="UniProtKB">
        <authorList>
            <consortium name="WormBaseParasite"/>
        </authorList>
    </citation>
    <scope>IDENTIFICATION</scope>
</reference>
<dbReference type="Gene3D" id="1.10.340.70">
    <property type="match status" value="1"/>
</dbReference>
<evidence type="ECO:0000259" key="1">
    <source>
        <dbReference type="PROSITE" id="PS50994"/>
    </source>
</evidence>
<proteinExistence type="predicted"/>
<organism evidence="2 3">
    <name type="scientific">Trichuris muris</name>
    <name type="common">Mouse whipworm</name>
    <dbReference type="NCBI Taxonomy" id="70415"/>
    <lineage>
        <taxon>Eukaryota</taxon>
        <taxon>Metazoa</taxon>
        <taxon>Ecdysozoa</taxon>
        <taxon>Nematoda</taxon>
        <taxon>Enoplea</taxon>
        <taxon>Dorylaimia</taxon>
        <taxon>Trichinellida</taxon>
        <taxon>Trichuridae</taxon>
        <taxon>Trichuris</taxon>
    </lineage>
</organism>
<accession>A0A5S6QKN7</accession>
<dbReference type="InterPro" id="IPR040676">
    <property type="entry name" value="DUF5641"/>
</dbReference>